<proteinExistence type="predicted"/>
<dbReference type="OrthoDB" id="9798158at2"/>
<dbReference type="InterPro" id="IPR007460">
    <property type="entry name" value="BrnT_toxin"/>
</dbReference>
<keyword evidence="2" id="KW-1185">Reference proteome</keyword>
<dbReference type="RefSeq" id="WP_129967334.1">
    <property type="nucleotide sequence ID" value="NZ_JACCEW010000001.1"/>
</dbReference>
<sequence>MKVAGFDWDSGNWPKCGKHGVSQAEIEQVMLGSPAVMADPHPNELRMRAIGKTQAKRYVFLVFTIRVQDEQHKIRPISARYMHQKEIDHYERETKNHAAAAKR</sequence>
<dbReference type="EMBL" id="JACCEW010000001">
    <property type="protein sequence ID" value="NYT35456.1"/>
    <property type="molecule type" value="Genomic_DNA"/>
</dbReference>
<dbReference type="Proteomes" id="UP000580517">
    <property type="component" value="Unassembled WGS sequence"/>
</dbReference>
<dbReference type="Gene3D" id="3.10.450.530">
    <property type="entry name" value="Ribonuclease toxin, BrnT, of type II toxin-antitoxin system"/>
    <property type="match status" value="1"/>
</dbReference>
<comment type="caution">
    <text evidence="1">The sequence shown here is derived from an EMBL/GenBank/DDBJ whole genome shotgun (WGS) entry which is preliminary data.</text>
</comment>
<reference evidence="1 2" key="1">
    <citation type="submission" date="2020-07" db="EMBL/GenBank/DDBJ databases">
        <title>Taxonomic revisions and descriptions of new bacterial species based on genomic comparisons in the high-G+C-content subgroup of the family Alcaligenaceae.</title>
        <authorList>
            <person name="Szabo A."/>
            <person name="Felfoldi T."/>
        </authorList>
    </citation>
    <scope>NUCLEOTIDE SEQUENCE [LARGE SCALE GENOMIC DNA]</scope>
    <source>
        <strain evidence="1 2">DSM 25264</strain>
    </source>
</reference>
<name>A0A853FBK7_9BURK</name>
<accession>A0A853FBK7</accession>
<dbReference type="AlphaFoldDB" id="A0A853FBK7"/>
<gene>
    <name evidence="1" type="ORF">H0A68_01115</name>
</gene>
<organism evidence="1 2">
    <name type="scientific">Allopusillimonas soli</name>
    <dbReference type="NCBI Taxonomy" id="659016"/>
    <lineage>
        <taxon>Bacteria</taxon>
        <taxon>Pseudomonadati</taxon>
        <taxon>Pseudomonadota</taxon>
        <taxon>Betaproteobacteria</taxon>
        <taxon>Burkholderiales</taxon>
        <taxon>Alcaligenaceae</taxon>
        <taxon>Allopusillimonas</taxon>
    </lineage>
</organism>
<protein>
    <submittedName>
        <fullName evidence="1">BrnT family toxin</fullName>
    </submittedName>
</protein>
<dbReference type="InterPro" id="IPR038573">
    <property type="entry name" value="BrnT_sf"/>
</dbReference>
<dbReference type="Pfam" id="PF04365">
    <property type="entry name" value="BrnT_toxin"/>
    <property type="match status" value="1"/>
</dbReference>
<evidence type="ECO:0000313" key="1">
    <source>
        <dbReference type="EMBL" id="NYT35456.1"/>
    </source>
</evidence>
<evidence type="ECO:0000313" key="2">
    <source>
        <dbReference type="Proteomes" id="UP000580517"/>
    </source>
</evidence>